<name>A0A087URT3_STEMI</name>
<dbReference type="STRING" id="407821.A0A087URT3"/>
<dbReference type="InterPro" id="IPR002641">
    <property type="entry name" value="PNPLA_dom"/>
</dbReference>
<dbReference type="Gene3D" id="3.40.1090.10">
    <property type="entry name" value="Cytosolic phospholipase A2 catalytic domain"/>
    <property type="match status" value="1"/>
</dbReference>
<dbReference type="OrthoDB" id="197155at2759"/>
<dbReference type="EMBL" id="KK121260">
    <property type="protein sequence ID" value="KFM80072.1"/>
    <property type="molecule type" value="Genomic_DNA"/>
</dbReference>
<evidence type="ECO:0000313" key="5">
    <source>
        <dbReference type="Proteomes" id="UP000054359"/>
    </source>
</evidence>
<accession>A0A087URT3</accession>
<sequence>MKVRNGILGPMSPDLDIIRLLYSKMDEMLPDDAHLHCDGRLYVSVTQFDNGKNVLLNSFKSKAELLQALMCSCFIPVYCGYELPLYRGVAYVDAALSNNSPRLDKHTVTVAPFVGNSNICPENDGVVPKSFTLSNTSIGLTTQNMYSLFRVLFPGSPDIQKEFCQKGYNDALRFLRENALIPCPDCLSCDENLSHVKCKSPKVPLPLEMANEIDEVVEKFKQNLGYKLFQYRSMKVLYYMNMPSIVTAKVAYAIISTILQKVQSKAGSCVDDIWSRFLQKLKEGLYRQNDINLPSEIQEIEKQKSSSCIMENMHKSEVPSSECQCTTDLRDDKTSGLSDSSEEDLTVEVQIQVPQNVKNGYPHKAYPVQSLNSICQLDYPLCESKKDIQMPEMINTRVC</sequence>
<dbReference type="SUPFAM" id="SSF52151">
    <property type="entry name" value="FabD/lysophospholipase-like"/>
    <property type="match status" value="1"/>
</dbReference>
<dbReference type="PANTHER" id="PTHR12406:SF41">
    <property type="entry name" value="BRUMMER, ISOFORM B-RELATED"/>
    <property type="match status" value="1"/>
</dbReference>
<evidence type="ECO:0000256" key="2">
    <source>
        <dbReference type="PROSITE-ProRule" id="PRU01161"/>
    </source>
</evidence>
<evidence type="ECO:0000313" key="4">
    <source>
        <dbReference type="EMBL" id="KFM80072.1"/>
    </source>
</evidence>
<dbReference type="GO" id="GO:0055088">
    <property type="term" value="P:lipid homeostasis"/>
    <property type="evidence" value="ECO:0007669"/>
    <property type="project" value="TreeGrafter"/>
</dbReference>
<reference evidence="4 5" key="1">
    <citation type="submission" date="2013-11" db="EMBL/GenBank/DDBJ databases">
        <title>Genome sequencing of Stegodyphus mimosarum.</title>
        <authorList>
            <person name="Bechsgaard J."/>
        </authorList>
    </citation>
    <scope>NUCLEOTIDE SEQUENCE [LARGE SCALE GENOMIC DNA]</scope>
</reference>
<dbReference type="GO" id="GO:0019433">
    <property type="term" value="P:triglyceride catabolic process"/>
    <property type="evidence" value="ECO:0007669"/>
    <property type="project" value="TreeGrafter"/>
</dbReference>
<dbReference type="InterPro" id="IPR016035">
    <property type="entry name" value="Acyl_Trfase/lysoPLipase"/>
</dbReference>
<dbReference type="InterPro" id="IPR033562">
    <property type="entry name" value="PLPL"/>
</dbReference>
<protein>
    <recommendedName>
        <fullName evidence="3">PNPLA domain-containing protein</fullName>
    </recommendedName>
</protein>
<dbReference type="GO" id="GO:0004806">
    <property type="term" value="F:triacylglycerol lipase activity"/>
    <property type="evidence" value="ECO:0007669"/>
    <property type="project" value="TreeGrafter"/>
</dbReference>
<keyword evidence="5" id="KW-1185">Reference proteome</keyword>
<evidence type="ECO:0000259" key="3">
    <source>
        <dbReference type="PROSITE" id="PS51635"/>
    </source>
</evidence>
<dbReference type="AlphaFoldDB" id="A0A087URT3"/>
<organism evidence="4 5">
    <name type="scientific">Stegodyphus mimosarum</name>
    <name type="common">African social velvet spider</name>
    <dbReference type="NCBI Taxonomy" id="407821"/>
    <lineage>
        <taxon>Eukaryota</taxon>
        <taxon>Metazoa</taxon>
        <taxon>Ecdysozoa</taxon>
        <taxon>Arthropoda</taxon>
        <taxon>Chelicerata</taxon>
        <taxon>Arachnida</taxon>
        <taxon>Araneae</taxon>
        <taxon>Araneomorphae</taxon>
        <taxon>Entelegynae</taxon>
        <taxon>Eresoidea</taxon>
        <taxon>Eresidae</taxon>
        <taxon>Stegodyphus</taxon>
    </lineage>
</organism>
<proteinExistence type="predicted"/>
<dbReference type="GO" id="GO:0005811">
    <property type="term" value="C:lipid droplet"/>
    <property type="evidence" value="ECO:0007669"/>
    <property type="project" value="TreeGrafter"/>
</dbReference>
<feature type="domain" description="PNPLA" evidence="3">
    <location>
        <begin position="1"/>
        <end position="106"/>
    </location>
</feature>
<evidence type="ECO:0000256" key="1">
    <source>
        <dbReference type="ARBA" id="ARBA00023098"/>
    </source>
</evidence>
<keyword evidence="1" id="KW-0443">Lipid metabolism</keyword>
<dbReference type="GO" id="GO:0005737">
    <property type="term" value="C:cytoplasm"/>
    <property type="evidence" value="ECO:0007669"/>
    <property type="project" value="TreeGrafter"/>
</dbReference>
<feature type="non-terminal residue" evidence="4">
    <location>
        <position position="399"/>
    </location>
</feature>
<gene>
    <name evidence="4" type="ORF">X975_24648</name>
</gene>
<dbReference type="PANTHER" id="PTHR12406">
    <property type="entry name" value="CALCIUM-INDEPENDENT PHOSPHOLIPASE A2 IPLA2 -RELATED"/>
    <property type="match status" value="1"/>
</dbReference>
<dbReference type="PROSITE" id="PS51635">
    <property type="entry name" value="PNPLA"/>
    <property type="match status" value="1"/>
</dbReference>
<dbReference type="GO" id="GO:0016020">
    <property type="term" value="C:membrane"/>
    <property type="evidence" value="ECO:0007669"/>
    <property type="project" value="TreeGrafter"/>
</dbReference>
<dbReference type="Proteomes" id="UP000054359">
    <property type="component" value="Unassembled WGS sequence"/>
</dbReference>
<comment type="caution">
    <text evidence="2">Lacks conserved residue(s) required for the propagation of feature annotation.</text>
</comment>